<keyword evidence="6" id="KW-0808">Transferase</keyword>
<dbReference type="EC" id="2.7.1.59" evidence="2"/>
<evidence type="ECO:0000256" key="1">
    <source>
        <dbReference type="ARBA" id="ARBA00006198"/>
    </source>
</evidence>
<name>C1BQV5_CALRO</name>
<evidence type="ECO:0000313" key="6">
    <source>
        <dbReference type="EMBL" id="ACO11408.1"/>
    </source>
</evidence>
<dbReference type="PANTHER" id="PTHR12862:SF0">
    <property type="entry name" value="N-ACETYL-D-GLUCOSAMINE KINASE"/>
    <property type="match status" value="1"/>
</dbReference>
<feature type="domain" description="ATPase BadF/BadG/BcrA/BcrD type" evidence="5">
    <location>
        <begin position="6"/>
        <end position="267"/>
    </location>
</feature>
<protein>
    <recommendedName>
        <fullName evidence="3">N-acetyl-D-glucosamine kinase</fullName>
        <ecNumber evidence="2">2.7.1.59</ecNumber>
    </recommendedName>
    <alternativeName>
        <fullName evidence="4">GlcNAc kinase</fullName>
    </alternativeName>
</protein>
<dbReference type="AlphaFoldDB" id="C1BQV5"/>
<dbReference type="InterPro" id="IPR002731">
    <property type="entry name" value="ATPase_BadF"/>
</dbReference>
<reference evidence="6" key="1">
    <citation type="submission" date="2009-03" db="EMBL/GenBank/DDBJ databases">
        <title>Caligus rogercresseyi ESTs and full-length cDNAs.</title>
        <authorList>
            <person name="Yasuike M."/>
            <person name="von Schalburg K."/>
            <person name="Cooper G."/>
            <person name="Leong J."/>
            <person name="Jones S.R.M."/>
            <person name="Koop B.F."/>
        </authorList>
    </citation>
    <scope>NUCLEOTIDE SEQUENCE</scope>
    <source>
        <tissue evidence="6">Whole tissue</tissue>
    </source>
</reference>
<accession>C1BQV5</accession>
<comment type="similarity">
    <text evidence="1">Belongs to the eukaryotic-type N-acetylglucosamine kinase family.</text>
</comment>
<sequence length="311" mass="33861">MFYYGGVEGGGTKTSLVIYDANAKELSRVLDGPSTNFFLIGKEEAVKRLVEIIKECLKKAGLPINTTLESLGLCLSGGENEKTNEDIKSMIMSHGVAKSLIVRSDTLGPLATIGNKGLVLIAGTGSNLLTASGARCGGWGSFIGDEGGAHWIAQLATTWIFHSEDNFRHKISPFSKDQLFPIKSIFLEYFKLSEISDILTHCYDSYSKSHYAGVTKLIAELTARTNDPIGRRLFSEAGSALAHHILAVEDSLELDLDVLCVGSLWLSWELLMEGFMGTLERHATKIKSLRLISLKEPSALGAAYLGQWKSE</sequence>
<dbReference type="GO" id="GO:0045127">
    <property type="term" value="F:N-acetylglucosamine kinase activity"/>
    <property type="evidence" value="ECO:0007669"/>
    <property type="project" value="UniProtKB-EC"/>
</dbReference>
<evidence type="ECO:0000259" key="5">
    <source>
        <dbReference type="Pfam" id="PF01869"/>
    </source>
</evidence>
<evidence type="ECO:0000256" key="4">
    <source>
        <dbReference type="ARBA" id="ARBA00031123"/>
    </source>
</evidence>
<organism evidence="6">
    <name type="scientific">Caligus rogercresseyi</name>
    <name type="common">Sea louse</name>
    <dbReference type="NCBI Taxonomy" id="217165"/>
    <lineage>
        <taxon>Eukaryota</taxon>
        <taxon>Metazoa</taxon>
        <taxon>Ecdysozoa</taxon>
        <taxon>Arthropoda</taxon>
        <taxon>Crustacea</taxon>
        <taxon>Multicrustacea</taxon>
        <taxon>Hexanauplia</taxon>
        <taxon>Copepoda</taxon>
        <taxon>Siphonostomatoida</taxon>
        <taxon>Caligidae</taxon>
        <taxon>Caligus</taxon>
    </lineage>
</organism>
<dbReference type="Gene3D" id="3.30.420.40">
    <property type="match status" value="2"/>
</dbReference>
<dbReference type="InterPro" id="IPR039758">
    <property type="entry name" value="NAGK-like"/>
</dbReference>
<dbReference type="InterPro" id="IPR043129">
    <property type="entry name" value="ATPase_NBD"/>
</dbReference>
<dbReference type="PANTHER" id="PTHR12862">
    <property type="entry name" value="BADF TYPE ATPASE DOMAIN-CONTAINING PROTEIN"/>
    <property type="match status" value="1"/>
</dbReference>
<dbReference type="EMBL" id="BT076984">
    <property type="protein sequence ID" value="ACO11408.1"/>
    <property type="molecule type" value="mRNA"/>
</dbReference>
<keyword evidence="6" id="KW-0418">Kinase</keyword>
<evidence type="ECO:0000256" key="3">
    <source>
        <dbReference type="ARBA" id="ARBA00014974"/>
    </source>
</evidence>
<proteinExistence type="evidence at transcript level"/>
<dbReference type="Pfam" id="PF01869">
    <property type="entry name" value="BcrAD_BadFG"/>
    <property type="match status" value="1"/>
</dbReference>
<dbReference type="CDD" id="cd24078">
    <property type="entry name" value="ASKHA_NBD_NAGK_meta"/>
    <property type="match status" value="1"/>
</dbReference>
<evidence type="ECO:0000256" key="2">
    <source>
        <dbReference type="ARBA" id="ARBA00012122"/>
    </source>
</evidence>
<dbReference type="SUPFAM" id="SSF53067">
    <property type="entry name" value="Actin-like ATPase domain"/>
    <property type="match status" value="2"/>
</dbReference>
<gene>
    <name evidence="6" type="primary">NAGK</name>
</gene>